<sequence>MLSNNLYDFLAFSYASSGVGIINWVLVQKPPFPDGQTLQIRQLDLGHINRGSRQQLLSFVLIVDPEILVGFGGGHLSPAGQHKEIQNHHRGDRFALGPHYCCCVGIMGPIRSRLLRFRSFASSISLLAFIASCTGLYPGQMVTNNLYIQIFKHDTRPRTSLGDRKGSDECRLTKRGKEISTTVLKVRKAATIYCQFP</sequence>
<gene>
    <name evidence="2" type="ORF">SISSUDRAFT_124526</name>
</gene>
<name>A0A166B0I9_9AGAM</name>
<protein>
    <submittedName>
        <fullName evidence="2">Uncharacterized protein</fullName>
    </submittedName>
</protein>
<keyword evidence="1" id="KW-0472">Membrane</keyword>
<keyword evidence="3" id="KW-1185">Reference proteome</keyword>
<keyword evidence="1" id="KW-1133">Transmembrane helix</keyword>
<reference evidence="2 3" key="1">
    <citation type="journal article" date="2016" name="Mol. Biol. Evol.">
        <title>Comparative Genomics of Early-Diverging Mushroom-Forming Fungi Provides Insights into the Origins of Lignocellulose Decay Capabilities.</title>
        <authorList>
            <person name="Nagy L.G."/>
            <person name="Riley R."/>
            <person name="Tritt A."/>
            <person name="Adam C."/>
            <person name="Daum C."/>
            <person name="Floudas D."/>
            <person name="Sun H."/>
            <person name="Yadav J.S."/>
            <person name="Pangilinan J."/>
            <person name="Larsson K.H."/>
            <person name="Matsuura K."/>
            <person name="Barry K."/>
            <person name="Labutti K."/>
            <person name="Kuo R."/>
            <person name="Ohm R.A."/>
            <person name="Bhattacharya S.S."/>
            <person name="Shirouzu T."/>
            <person name="Yoshinaga Y."/>
            <person name="Martin F.M."/>
            <person name="Grigoriev I.V."/>
            <person name="Hibbett D.S."/>
        </authorList>
    </citation>
    <scope>NUCLEOTIDE SEQUENCE [LARGE SCALE GENOMIC DNA]</scope>
    <source>
        <strain evidence="2 3">HHB10207 ss-3</strain>
    </source>
</reference>
<dbReference type="EMBL" id="KV428125">
    <property type="protein sequence ID" value="KZT35881.1"/>
    <property type="molecule type" value="Genomic_DNA"/>
</dbReference>
<organism evidence="2 3">
    <name type="scientific">Sistotremastrum suecicum HHB10207 ss-3</name>
    <dbReference type="NCBI Taxonomy" id="1314776"/>
    <lineage>
        <taxon>Eukaryota</taxon>
        <taxon>Fungi</taxon>
        <taxon>Dikarya</taxon>
        <taxon>Basidiomycota</taxon>
        <taxon>Agaricomycotina</taxon>
        <taxon>Agaricomycetes</taxon>
        <taxon>Sistotremastrales</taxon>
        <taxon>Sistotremastraceae</taxon>
        <taxon>Sistotremastrum</taxon>
    </lineage>
</organism>
<evidence type="ECO:0000256" key="1">
    <source>
        <dbReference type="SAM" id="Phobius"/>
    </source>
</evidence>
<dbReference type="Proteomes" id="UP000076798">
    <property type="component" value="Unassembled WGS sequence"/>
</dbReference>
<feature type="transmembrane region" description="Helical" evidence="1">
    <location>
        <begin position="6"/>
        <end position="27"/>
    </location>
</feature>
<evidence type="ECO:0000313" key="2">
    <source>
        <dbReference type="EMBL" id="KZT35881.1"/>
    </source>
</evidence>
<accession>A0A166B0I9</accession>
<proteinExistence type="predicted"/>
<keyword evidence="1" id="KW-0812">Transmembrane</keyword>
<dbReference type="AlphaFoldDB" id="A0A166B0I9"/>
<evidence type="ECO:0000313" key="3">
    <source>
        <dbReference type="Proteomes" id="UP000076798"/>
    </source>
</evidence>
<feature type="transmembrane region" description="Helical" evidence="1">
    <location>
        <begin position="117"/>
        <end position="137"/>
    </location>
</feature>